<gene>
    <name evidence="3" type="ORF">METZ01_LOCUS422646</name>
</gene>
<proteinExistence type="predicted"/>
<organism evidence="3">
    <name type="scientific">marine metagenome</name>
    <dbReference type="NCBI Taxonomy" id="408172"/>
    <lineage>
        <taxon>unclassified sequences</taxon>
        <taxon>metagenomes</taxon>
        <taxon>ecological metagenomes</taxon>
    </lineage>
</organism>
<reference evidence="3" key="1">
    <citation type="submission" date="2018-05" db="EMBL/GenBank/DDBJ databases">
        <authorList>
            <person name="Lanie J.A."/>
            <person name="Ng W.-L."/>
            <person name="Kazmierczak K.M."/>
            <person name="Andrzejewski T.M."/>
            <person name="Davidsen T.M."/>
            <person name="Wayne K.J."/>
            <person name="Tettelin H."/>
            <person name="Glass J.I."/>
            <person name="Rusch D."/>
            <person name="Podicherti R."/>
            <person name="Tsui H.-C.T."/>
            <person name="Winkler M.E."/>
        </authorList>
    </citation>
    <scope>NUCLEOTIDE SEQUENCE</scope>
</reference>
<dbReference type="EMBL" id="UINC01167337">
    <property type="protein sequence ID" value="SVD69792.1"/>
    <property type="molecule type" value="Genomic_DNA"/>
</dbReference>
<evidence type="ECO:0000313" key="3">
    <source>
        <dbReference type="EMBL" id="SVD69792.1"/>
    </source>
</evidence>
<sequence length="236" mass="25680">MLIYRIFRNSFLIIFFVVFLSLGINSCSPGKSSSDTSGSDSDTSGSDDDSSPSSTVRTSLVSSGSSQCTYGGVKIEVGIDDNKNGLLDDSEVDKTEYVCHGNPGAAGDNGTYHKLKGFVQKGPYIQGTEINVREMFPYIFDNNSTTLIFTGKTYTGIIEDDLGTFSIKGILDYNIVELSAMGYYFNEVTGSLSNSNLNLQAISDLNDNSSINVNLMTHLEKKRVEHLMDNGMSLKD</sequence>
<dbReference type="AlphaFoldDB" id="A0A382XFF3"/>
<protein>
    <recommendedName>
        <fullName evidence="2">DUF7151 domain-containing protein</fullName>
    </recommendedName>
</protein>
<feature type="non-terminal residue" evidence="3">
    <location>
        <position position="236"/>
    </location>
</feature>
<evidence type="ECO:0000259" key="2">
    <source>
        <dbReference type="Pfam" id="PF23657"/>
    </source>
</evidence>
<accession>A0A382XFF3</accession>
<dbReference type="Pfam" id="PF23657">
    <property type="entry name" value="DUF7151"/>
    <property type="match status" value="1"/>
</dbReference>
<evidence type="ECO:0000256" key="1">
    <source>
        <dbReference type="SAM" id="MobiDB-lite"/>
    </source>
</evidence>
<feature type="domain" description="DUF7151" evidence="2">
    <location>
        <begin position="54"/>
        <end position="99"/>
    </location>
</feature>
<feature type="compositionally biased region" description="Low complexity" evidence="1">
    <location>
        <begin position="29"/>
        <end position="44"/>
    </location>
</feature>
<dbReference type="InterPro" id="IPR055575">
    <property type="entry name" value="DUF7151"/>
</dbReference>
<name>A0A382XFF3_9ZZZZ</name>
<feature type="compositionally biased region" description="Low complexity" evidence="1">
    <location>
        <begin position="51"/>
        <end position="66"/>
    </location>
</feature>
<feature type="region of interest" description="Disordered" evidence="1">
    <location>
        <begin position="29"/>
        <end position="66"/>
    </location>
</feature>